<reference evidence="13" key="1">
    <citation type="submission" date="2015-05" db="UniProtKB">
        <authorList>
            <consortium name="EnsemblMetazoa"/>
        </authorList>
    </citation>
    <scope>IDENTIFICATION</scope>
</reference>
<evidence type="ECO:0000256" key="4">
    <source>
        <dbReference type="ARBA" id="ARBA00009352"/>
    </source>
</evidence>
<dbReference type="GO" id="GO:0005730">
    <property type="term" value="C:nucleolus"/>
    <property type="evidence" value="ECO:0007669"/>
    <property type="project" value="UniProtKB-SubCell"/>
</dbReference>
<dbReference type="eggNOG" id="KOG2460">
    <property type="taxonomic scope" value="Eukaryota"/>
</dbReference>
<evidence type="ECO:0000256" key="10">
    <source>
        <dbReference type="ARBA" id="ARBA00023274"/>
    </source>
</evidence>
<keyword evidence="14" id="KW-1185">Reference proteome</keyword>
<evidence type="ECO:0000256" key="9">
    <source>
        <dbReference type="ARBA" id="ARBA00023242"/>
    </source>
</evidence>
<keyword evidence="5 12" id="KW-0963">Cytoplasm</keyword>
<dbReference type="InParanoid" id="T1I0Y0"/>
<dbReference type="Pfam" id="PF16969">
    <property type="entry name" value="SRP68"/>
    <property type="match status" value="1"/>
</dbReference>
<dbReference type="InterPro" id="IPR026258">
    <property type="entry name" value="SRP68"/>
</dbReference>
<comment type="subcellular location">
    <subcellularLocation>
        <location evidence="2 12">Cytoplasm</location>
    </subcellularLocation>
    <subcellularLocation>
        <location evidence="1">Endoplasmic reticulum</location>
    </subcellularLocation>
    <subcellularLocation>
        <location evidence="3">Nucleus</location>
        <location evidence="3">Nucleolus</location>
    </subcellularLocation>
</comment>
<evidence type="ECO:0000256" key="11">
    <source>
        <dbReference type="ARBA" id="ARBA00029498"/>
    </source>
</evidence>
<dbReference type="PIRSF" id="PIRSF038995">
    <property type="entry name" value="SRP68"/>
    <property type="match status" value="1"/>
</dbReference>
<evidence type="ECO:0000313" key="13">
    <source>
        <dbReference type="EnsemblMetazoa" id="RPRC009950-PA"/>
    </source>
</evidence>
<dbReference type="EnsemblMetazoa" id="RPRC009950-RA">
    <property type="protein sequence ID" value="RPRC009950-PA"/>
    <property type="gene ID" value="RPRC009950"/>
</dbReference>
<dbReference type="GO" id="GO:0005047">
    <property type="term" value="F:signal recognition particle binding"/>
    <property type="evidence" value="ECO:0007669"/>
    <property type="project" value="InterPro"/>
</dbReference>
<dbReference type="EMBL" id="ACPB03010572">
    <property type="status" value="NOT_ANNOTATED_CDS"/>
    <property type="molecule type" value="Genomic_DNA"/>
</dbReference>
<evidence type="ECO:0000256" key="8">
    <source>
        <dbReference type="ARBA" id="ARBA00023135"/>
    </source>
</evidence>
<dbReference type="PANTHER" id="PTHR12860:SF0">
    <property type="entry name" value="SIGNAL RECOGNITION PARTICLE SUBUNIT SRP68"/>
    <property type="match status" value="1"/>
</dbReference>
<organism evidence="13 14">
    <name type="scientific">Rhodnius prolixus</name>
    <name type="common">Triatomid bug</name>
    <dbReference type="NCBI Taxonomy" id="13249"/>
    <lineage>
        <taxon>Eukaryota</taxon>
        <taxon>Metazoa</taxon>
        <taxon>Ecdysozoa</taxon>
        <taxon>Arthropoda</taxon>
        <taxon>Hexapoda</taxon>
        <taxon>Insecta</taxon>
        <taxon>Pterygota</taxon>
        <taxon>Neoptera</taxon>
        <taxon>Paraneoptera</taxon>
        <taxon>Hemiptera</taxon>
        <taxon>Heteroptera</taxon>
        <taxon>Panheteroptera</taxon>
        <taxon>Cimicomorpha</taxon>
        <taxon>Reduviidae</taxon>
        <taxon>Triatominae</taxon>
        <taxon>Rhodnius</taxon>
    </lineage>
</organism>
<evidence type="ECO:0000256" key="5">
    <source>
        <dbReference type="ARBA" id="ARBA00022490"/>
    </source>
</evidence>
<evidence type="ECO:0000256" key="3">
    <source>
        <dbReference type="ARBA" id="ARBA00004604"/>
    </source>
</evidence>
<comment type="similarity">
    <text evidence="4 12">Belongs to the SRP68 family.</text>
</comment>
<evidence type="ECO:0000256" key="2">
    <source>
        <dbReference type="ARBA" id="ARBA00004496"/>
    </source>
</evidence>
<dbReference type="Proteomes" id="UP000015103">
    <property type="component" value="Unassembled WGS sequence"/>
</dbReference>
<dbReference type="GO" id="GO:0008312">
    <property type="term" value="F:7S RNA binding"/>
    <property type="evidence" value="ECO:0007669"/>
    <property type="project" value="InterPro"/>
</dbReference>
<dbReference type="FunFam" id="1.10.3450.40:FF:000001">
    <property type="entry name" value="Signal recognition particle subunit SRP68"/>
    <property type="match status" value="1"/>
</dbReference>
<dbReference type="InterPro" id="IPR038253">
    <property type="entry name" value="SRP68_N_sf"/>
</dbReference>
<dbReference type="CDD" id="cd15481">
    <property type="entry name" value="SRP68-RBD"/>
    <property type="match status" value="1"/>
</dbReference>
<proteinExistence type="inferred from homology"/>
<keyword evidence="9" id="KW-0539">Nucleus</keyword>
<dbReference type="GO" id="GO:0030942">
    <property type="term" value="F:endoplasmic reticulum signal peptide binding"/>
    <property type="evidence" value="ECO:0007669"/>
    <property type="project" value="InterPro"/>
</dbReference>
<accession>T1I0Y0</accession>
<keyword evidence="8 12" id="KW-0733">Signal recognition particle</keyword>
<dbReference type="OMA" id="DERFIHI"/>
<dbReference type="GO" id="GO:0005829">
    <property type="term" value="C:cytosol"/>
    <property type="evidence" value="ECO:0007669"/>
    <property type="project" value="UniProtKB-ARBA"/>
</dbReference>
<dbReference type="VEuPathDB" id="VectorBase:RPRC009950"/>
<keyword evidence="7 12" id="KW-0694">RNA-binding</keyword>
<dbReference type="GO" id="GO:0006614">
    <property type="term" value="P:SRP-dependent cotranslational protein targeting to membrane"/>
    <property type="evidence" value="ECO:0007669"/>
    <property type="project" value="InterPro"/>
</dbReference>
<dbReference type="GO" id="GO:0005783">
    <property type="term" value="C:endoplasmic reticulum"/>
    <property type="evidence" value="ECO:0007669"/>
    <property type="project" value="UniProtKB-SubCell"/>
</dbReference>
<protein>
    <recommendedName>
        <fullName evidence="11 12">Signal recognition particle subunit SRP68</fullName>
        <shortName evidence="12">SRP68</shortName>
    </recommendedName>
</protein>
<keyword evidence="10 12" id="KW-0687">Ribonucleoprotein</keyword>
<evidence type="ECO:0000256" key="12">
    <source>
        <dbReference type="PIRNR" id="PIRNR038995"/>
    </source>
</evidence>
<dbReference type="PANTHER" id="PTHR12860">
    <property type="entry name" value="SIGNAL RECOGNITION PARTICLE 68 KDA PROTEIN"/>
    <property type="match status" value="1"/>
</dbReference>
<dbReference type="AlphaFoldDB" id="T1I0Y0"/>
<dbReference type="FunCoup" id="T1I0Y0">
    <property type="interactions" value="1779"/>
</dbReference>
<dbReference type="GO" id="GO:0005786">
    <property type="term" value="C:signal recognition particle, endoplasmic reticulum targeting"/>
    <property type="evidence" value="ECO:0007669"/>
    <property type="project" value="UniProtKB-KW"/>
</dbReference>
<sequence length="596" mass="67864">MVVAEAPIHLENADQPEESTPVKQGPVFTVEILKIITDAQQQHGLRHSDYQRYRGYCTRRIRRLRKTLHLPQGDKRHFKRRDFILLVRYLYIPLMLSERAWGYAMQLRQESNTEPRKRFHLVSKLRKAVHYAEQLESLCQSELCDARSKLESQAYAAWIRGSFFFEVKAWKEAMDNLQQAQVVYEKLCSAVNESDQAVYKNKCEELVPSLRYCAYSIGDNTAISDLKSLHGTAQGELLDTLDRLMAEARQKEGGGGVSEVSWQGRTVGVKHPIVSTFLSTEQELDAALEGQTSEANIDKLDRHVINCKDAIAALKDDINNDPSSKTKSPDGSVSALQYLLPYLTYIRLNRSNQRTLFMIKKAYSEEVTNINHILKQEEGKKGKPQDLIRLYELILQNLNEMQQLVGLEQDKNFQDNIEASLTGYKAYRCYYIGEVLTGTKKFREALALYDRAGNYCCSVAERKDLEKTLKYGLKELSGLIEAAKSICLAQAVLQASEENKDDIQTTIVDKKYIAKVPLVDRLDIYYEDPKIASKQANIIKLPPDMKPIPCKPLFFDVALNHLTFPSLQQELESKTKQGQSSLTGFVKGLWGWGGKK</sequence>
<name>T1I0Y0_RHOPR</name>
<dbReference type="STRING" id="13249.T1I0Y0"/>
<evidence type="ECO:0000256" key="7">
    <source>
        <dbReference type="ARBA" id="ARBA00022884"/>
    </source>
</evidence>
<comment type="function">
    <text evidence="12">Component of the signal recognition particle (SRP) complex, a ribonucleoprotein complex that mediates the cotranslational targeting of secretory and membrane proteins to the endoplasmic reticulum (ER). The SRP complex interacts with the signal sequence in nascent secretory and membrane proteins and directs them to the membrane of the ER.</text>
</comment>
<dbReference type="InterPro" id="IPR034652">
    <property type="entry name" value="SRP68-RBD"/>
</dbReference>
<evidence type="ECO:0000256" key="6">
    <source>
        <dbReference type="ARBA" id="ARBA00022824"/>
    </source>
</evidence>
<evidence type="ECO:0000313" key="14">
    <source>
        <dbReference type="Proteomes" id="UP000015103"/>
    </source>
</evidence>
<keyword evidence="6" id="KW-0256">Endoplasmic reticulum</keyword>
<dbReference type="HOGENOM" id="CLU_018649_0_1_1"/>
<dbReference type="Gene3D" id="1.10.3450.40">
    <property type="entry name" value="Signal recognition particle, SRP68 subunit, RNA-binding domain"/>
    <property type="match status" value="1"/>
</dbReference>
<evidence type="ECO:0000256" key="1">
    <source>
        <dbReference type="ARBA" id="ARBA00004240"/>
    </source>
</evidence>